<evidence type="ECO:0000313" key="10">
    <source>
        <dbReference type="EMBL" id="PJE51168.1"/>
    </source>
</evidence>
<keyword evidence="5 7" id="KW-0862">Zinc</keyword>
<keyword evidence="2 7" id="KW-0479">Metal-binding</keyword>
<evidence type="ECO:0000256" key="4">
    <source>
        <dbReference type="ARBA" id="ARBA00022801"/>
    </source>
</evidence>
<keyword evidence="7 10" id="KW-0255">Endonuclease</keyword>
<protein>
    <recommendedName>
        <fullName evidence="7">Probable endonuclease 4</fullName>
        <ecNumber evidence="7">3.1.21.2</ecNumber>
    </recommendedName>
    <alternativeName>
        <fullName evidence="7">Endodeoxyribonuclease IV</fullName>
    </alternativeName>
    <alternativeName>
        <fullName evidence="7">Endonuclease IV</fullName>
    </alternativeName>
</protein>
<comment type="cofactor">
    <cofactor evidence="7">
        <name>Zn(2+)</name>
        <dbReference type="ChEBI" id="CHEBI:29105"/>
    </cofactor>
    <text evidence="7">Binds 3 Zn(2+) ions.</text>
</comment>
<dbReference type="EMBL" id="PCXQ01000004">
    <property type="protein sequence ID" value="PJE51168.1"/>
    <property type="molecule type" value="Genomic_DNA"/>
</dbReference>
<feature type="binding site" evidence="7">
    <location>
        <position position="305"/>
    </location>
    <ligand>
        <name>Zn(2+)</name>
        <dbReference type="ChEBI" id="CHEBI:29105"/>
        <label>2</label>
    </ligand>
</feature>
<dbReference type="NCBIfam" id="TIGR00587">
    <property type="entry name" value="nfo"/>
    <property type="match status" value="1"/>
</dbReference>
<comment type="caution">
    <text evidence="10">The sequence shown here is derived from an EMBL/GenBank/DDBJ whole genome shotgun (WGS) entry which is preliminary data.</text>
</comment>
<evidence type="ECO:0000256" key="5">
    <source>
        <dbReference type="ARBA" id="ARBA00022833"/>
    </source>
</evidence>
<dbReference type="AlphaFoldDB" id="A0A2J0QAP4"/>
<evidence type="ECO:0000256" key="8">
    <source>
        <dbReference type="SAM" id="Phobius"/>
    </source>
</evidence>
<dbReference type="FunFam" id="3.20.20.150:FF:000001">
    <property type="entry name" value="Probable endonuclease 4"/>
    <property type="match status" value="1"/>
</dbReference>
<organism evidence="10 11">
    <name type="scientific">Candidatus Yanofskybacteria bacterium CG10_big_fil_rev_8_21_14_0_10_36_16</name>
    <dbReference type="NCBI Taxonomy" id="1975096"/>
    <lineage>
        <taxon>Bacteria</taxon>
        <taxon>Candidatus Yanofskyibacteriota</taxon>
    </lineage>
</organism>
<evidence type="ECO:0000256" key="6">
    <source>
        <dbReference type="ARBA" id="ARBA00023204"/>
    </source>
</evidence>
<dbReference type="HAMAP" id="MF_00152">
    <property type="entry name" value="Nfo"/>
    <property type="match status" value="1"/>
</dbReference>
<comment type="function">
    <text evidence="7">Endonuclease IV plays a role in DNA repair. It cleaves phosphodiester bonds at apurinic or apyrimidinic (AP) sites, generating a 3'-hydroxyl group and a 5'-terminal sugar phosphate.</text>
</comment>
<feature type="binding site" evidence="7">
    <location>
        <position position="226"/>
    </location>
    <ligand>
        <name>Zn(2+)</name>
        <dbReference type="ChEBI" id="CHEBI:29105"/>
        <label>3</label>
    </ligand>
</feature>
<dbReference type="SUPFAM" id="SSF51658">
    <property type="entry name" value="Xylose isomerase-like"/>
    <property type="match status" value="1"/>
</dbReference>
<dbReference type="GO" id="GO:0003677">
    <property type="term" value="F:DNA binding"/>
    <property type="evidence" value="ECO:0007669"/>
    <property type="project" value="InterPro"/>
</dbReference>
<keyword evidence="8" id="KW-0812">Transmembrane</keyword>
<dbReference type="PANTHER" id="PTHR21445">
    <property type="entry name" value="ENDONUCLEASE IV ENDODEOXYRIBONUCLEASE IV"/>
    <property type="match status" value="1"/>
</dbReference>
<dbReference type="GO" id="GO:0006284">
    <property type="term" value="P:base-excision repair"/>
    <property type="evidence" value="ECO:0007669"/>
    <property type="project" value="TreeGrafter"/>
</dbReference>
<dbReference type="GO" id="GO:0008081">
    <property type="term" value="F:phosphoric diester hydrolase activity"/>
    <property type="evidence" value="ECO:0007669"/>
    <property type="project" value="TreeGrafter"/>
</dbReference>
<feature type="binding site" evidence="7">
    <location>
        <position position="273"/>
    </location>
    <ligand>
        <name>Zn(2+)</name>
        <dbReference type="ChEBI" id="CHEBI:29105"/>
        <label>3</label>
    </ligand>
</feature>
<comment type="catalytic activity">
    <reaction evidence="7">
        <text>Endonucleolytic cleavage to 5'-phosphooligonucleotide end-products.</text>
        <dbReference type="EC" id="3.1.21.2"/>
    </reaction>
</comment>
<dbReference type="GO" id="GO:0008833">
    <property type="term" value="F:deoxyribonuclease IV (phage-T4-induced) activity"/>
    <property type="evidence" value="ECO:0007669"/>
    <property type="project" value="UniProtKB-UniRule"/>
</dbReference>
<keyword evidence="8" id="KW-1133">Transmembrane helix</keyword>
<dbReference type="Pfam" id="PF01261">
    <property type="entry name" value="AP_endonuc_2"/>
    <property type="match status" value="1"/>
</dbReference>
<dbReference type="PROSITE" id="PS00730">
    <property type="entry name" value="AP_NUCLEASE_F2_2"/>
    <property type="match status" value="1"/>
</dbReference>
<comment type="similarity">
    <text evidence="1 7">Belongs to the AP endonuclease 2 family.</text>
</comment>
<dbReference type="PANTHER" id="PTHR21445:SF0">
    <property type="entry name" value="APURINIC-APYRIMIDINIC ENDONUCLEASE"/>
    <property type="match status" value="1"/>
</dbReference>
<dbReference type="SMART" id="SM00518">
    <property type="entry name" value="AP2Ec"/>
    <property type="match status" value="1"/>
</dbReference>
<dbReference type="GO" id="GO:0008270">
    <property type="term" value="F:zinc ion binding"/>
    <property type="evidence" value="ECO:0007669"/>
    <property type="project" value="UniProtKB-UniRule"/>
</dbReference>
<dbReference type="InterPro" id="IPR036237">
    <property type="entry name" value="Xyl_isomerase-like_sf"/>
</dbReference>
<feature type="binding site" evidence="7">
    <location>
        <position position="275"/>
    </location>
    <ligand>
        <name>Zn(2+)</name>
        <dbReference type="ChEBI" id="CHEBI:29105"/>
        <label>3</label>
    </ligand>
</feature>
<dbReference type="PROSITE" id="PS51432">
    <property type="entry name" value="AP_NUCLEASE_F2_4"/>
    <property type="match status" value="1"/>
</dbReference>
<evidence type="ECO:0000313" key="11">
    <source>
        <dbReference type="Proteomes" id="UP000228496"/>
    </source>
</evidence>
<feature type="binding site" evidence="7">
    <location>
        <position position="184"/>
    </location>
    <ligand>
        <name>Zn(2+)</name>
        <dbReference type="ChEBI" id="CHEBI:29105"/>
        <label>2</label>
    </ligand>
</feature>
<dbReference type="InterPro" id="IPR001719">
    <property type="entry name" value="AP_endonuc_2"/>
</dbReference>
<dbReference type="CDD" id="cd00019">
    <property type="entry name" value="AP2Ec"/>
    <property type="match status" value="1"/>
</dbReference>
<keyword evidence="4 7" id="KW-0378">Hydrolase</keyword>
<keyword evidence="8" id="KW-0472">Membrane</keyword>
<keyword evidence="6 7" id="KW-0234">DNA repair</keyword>
<evidence type="ECO:0000259" key="9">
    <source>
        <dbReference type="Pfam" id="PF01261"/>
    </source>
</evidence>
<feature type="domain" description="Xylose isomerase-like TIM barrel" evidence="9">
    <location>
        <begin position="60"/>
        <end position="312"/>
    </location>
</feature>
<sequence length="323" mass="36019">MAQKKRRDSVSQVWIFCESQSYSGIIKKLFLCERAFILIIYFHMIGCHVSITGGIFNAPKRAADLGCETFQCFTRSPQGGPAPKLTPEVIEEFKSEMKKYGLDNFYIHTPYYINFASINPAIRHSSIKVVREELERGSLLGAKYIMTHLGSHSGQSAKEGINKVTKAVGKILDGYKGSTELLLEISAGAGDVIGDTFEEMGDIISGLVSPSFLKEKFGGICFDTCHAFASGYNFTTSKKAKDMLEEFDKKIGLKYLKLSHVNDSKFGLGENKDRHEHIGKGKIGDEGMSSLLKTKEFKKIDWILETKDDGRESDIKILKKIRG</sequence>
<dbReference type="InterPro" id="IPR013022">
    <property type="entry name" value="Xyl_isomerase-like_TIM-brl"/>
</dbReference>
<feature type="binding site" evidence="7">
    <location>
        <position position="184"/>
    </location>
    <ligand>
        <name>Zn(2+)</name>
        <dbReference type="ChEBI" id="CHEBI:29105"/>
        <label>1</label>
    </ligand>
</feature>
<dbReference type="InterPro" id="IPR018246">
    <property type="entry name" value="AP_endonuc_F2_Zn_BS"/>
</dbReference>
<gene>
    <name evidence="7" type="primary">nfo</name>
    <name evidence="10" type="ORF">COV29_02750</name>
</gene>
<dbReference type="EC" id="3.1.21.2" evidence="7"/>
<dbReference type="Gene3D" id="3.20.20.150">
    <property type="entry name" value="Divalent-metal-dependent TIM barrel enzymes"/>
    <property type="match status" value="1"/>
</dbReference>
<keyword evidence="7" id="KW-0540">Nuclease</keyword>
<evidence type="ECO:0000256" key="7">
    <source>
        <dbReference type="HAMAP-Rule" id="MF_00152"/>
    </source>
</evidence>
<evidence type="ECO:0000256" key="3">
    <source>
        <dbReference type="ARBA" id="ARBA00022763"/>
    </source>
</evidence>
<accession>A0A2J0QAP4</accession>
<evidence type="ECO:0000256" key="2">
    <source>
        <dbReference type="ARBA" id="ARBA00022723"/>
    </source>
</evidence>
<dbReference type="GO" id="GO:0003906">
    <property type="term" value="F:DNA-(apurinic or apyrimidinic site) endonuclease activity"/>
    <property type="evidence" value="ECO:0007669"/>
    <property type="project" value="TreeGrafter"/>
</dbReference>
<dbReference type="Proteomes" id="UP000228496">
    <property type="component" value="Unassembled WGS sequence"/>
</dbReference>
<feature type="binding site" evidence="7">
    <location>
        <position position="260"/>
    </location>
    <ligand>
        <name>Zn(2+)</name>
        <dbReference type="ChEBI" id="CHEBI:29105"/>
        <label>2</label>
    </ligand>
</feature>
<keyword evidence="3 7" id="KW-0227">DNA damage</keyword>
<reference evidence="10 11" key="1">
    <citation type="submission" date="2017-09" db="EMBL/GenBank/DDBJ databases">
        <title>Depth-based differentiation of microbial function through sediment-hosted aquifers and enrichment of novel symbionts in the deep terrestrial subsurface.</title>
        <authorList>
            <person name="Probst A.J."/>
            <person name="Ladd B."/>
            <person name="Jarett J.K."/>
            <person name="Geller-Mcgrath D.E."/>
            <person name="Sieber C.M."/>
            <person name="Emerson J.B."/>
            <person name="Anantharaman K."/>
            <person name="Thomas B.C."/>
            <person name="Malmstrom R."/>
            <person name="Stieglmeier M."/>
            <person name="Klingl A."/>
            <person name="Woyke T."/>
            <person name="Ryan C.M."/>
            <person name="Banfield J.F."/>
        </authorList>
    </citation>
    <scope>NUCLEOTIDE SEQUENCE [LARGE SCALE GENOMIC DNA]</scope>
    <source>
        <strain evidence="10">CG10_big_fil_rev_8_21_14_0_10_36_16</strain>
    </source>
</reference>
<feature type="binding site" evidence="7">
    <location>
        <position position="148"/>
    </location>
    <ligand>
        <name>Zn(2+)</name>
        <dbReference type="ChEBI" id="CHEBI:29105"/>
        <label>1</label>
    </ligand>
</feature>
<proteinExistence type="inferred from homology"/>
<name>A0A2J0QAP4_9BACT</name>
<feature type="binding site" evidence="7">
    <location>
        <position position="108"/>
    </location>
    <ligand>
        <name>Zn(2+)</name>
        <dbReference type="ChEBI" id="CHEBI:29105"/>
        <label>1</label>
    </ligand>
</feature>
<feature type="binding site" evidence="7">
    <location>
        <position position="223"/>
    </location>
    <ligand>
        <name>Zn(2+)</name>
        <dbReference type="ChEBI" id="CHEBI:29105"/>
        <label>2</label>
    </ligand>
</feature>
<evidence type="ECO:0000256" key="1">
    <source>
        <dbReference type="ARBA" id="ARBA00005340"/>
    </source>
</evidence>
<feature type="transmembrane region" description="Helical" evidence="8">
    <location>
        <begin position="35"/>
        <end position="56"/>
    </location>
</feature>